<comment type="caution">
    <text evidence="5">The sequence shown here is derived from an EMBL/GenBank/DDBJ whole genome shotgun (WGS) entry which is preliminary data.</text>
</comment>
<organism evidence="5 6">
    <name type="scientific">Paenibacillus marchantiophytorum</name>
    <dbReference type="NCBI Taxonomy" id="1619310"/>
    <lineage>
        <taxon>Bacteria</taxon>
        <taxon>Bacillati</taxon>
        <taxon>Bacillota</taxon>
        <taxon>Bacilli</taxon>
        <taxon>Bacillales</taxon>
        <taxon>Paenibacillaceae</taxon>
        <taxon>Paenibacillus</taxon>
    </lineage>
</organism>
<evidence type="ECO:0000259" key="4">
    <source>
        <dbReference type="PROSITE" id="PS50043"/>
    </source>
</evidence>
<keyword evidence="1" id="KW-0805">Transcription regulation</keyword>
<accession>A0ABQ1EKK7</accession>
<dbReference type="InterPro" id="IPR036388">
    <property type="entry name" value="WH-like_DNA-bd_sf"/>
</dbReference>
<dbReference type="PROSITE" id="PS00622">
    <property type="entry name" value="HTH_LUXR_1"/>
    <property type="match status" value="1"/>
</dbReference>
<reference evidence="6" key="1">
    <citation type="journal article" date="2019" name="Int. J. Syst. Evol. Microbiol.">
        <title>The Global Catalogue of Microorganisms (GCM) 10K type strain sequencing project: providing services to taxonomists for standard genome sequencing and annotation.</title>
        <authorList>
            <consortium name="The Broad Institute Genomics Platform"/>
            <consortium name="The Broad Institute Genome Sequencing Center for Infectious Disease"/>
            <person name="Wu L."/>
            <person name="Ma J."/>
        </authorList>
    </citation>
    <scope>NUCLEOTIDE SEQUENCE [LARGE SCALE GENOMIC DNA]</scope>
    <source>
        <strain evidence="6">CGMCC 1.15043</strain>
    </source>
</reference>
<dbReference type="Gene3D" id="1.10.10.10">
    <property type="entry name" value="Winged helix-like DNA-binding domain superfamily/Winged helix DNA-binding domain"/>
    <property type="match status" value="1"/>
</dbReference>
<evidence type="ECO:0000313" key="5">
    <source>
        <dbReference type="EMBL" id="GFZ76068.1"/>
    </source>
</evidence>
<sequence length="852" mass="98577">MIISTKLHIPNVRNSLVFRPRLMRKLNEGMEAKLTLVSAQAGYGKTTALSEWVKQCSSLVAWVSLDKQDNDWIQFWSYVTASIQERVPGFGLVVWSLLERGPSVSLEPAITTLLNELNRLTSELVIILDDYHVIELPDIHHSLTFLLEHLPPHIHLYIASRTDLTIPTSRLLVKGELNRIFMQDLRFQLDEVLVFFRDTTDLLLTEEHVTELFHQTEGWISGLQLAAISLKQSNNIAETIQQFSGHQHHISDYLLEEVFQHQSEPMRAFLLETSTLSRMNRSLCQAITGQKNCQEQLERLEQMNLFIFPLDDQREWYRYHHLLSDFLQQILFRTDPDKWMQVNIRAANWLEEHGFDEEAVEHYLEGKQAQDAVRLIEINLPTLVQSKSVALFRWVSVLPENSFADKPMIELFYIAVLLGVGDLETAFRRVEQAKIRFQALQVKRTELEWNQAMGNIYFFSAITSYLQKDLVRTSDYFELVERYMPEGSFFQTVGRNRYQGYDSFDDLLALINDLHAADAFLLKWITTWENKREYPFIGFLYASYSKLLYEWNRLDEAELYASQVLGRQDMQPFARIMIQIAISASRIQQAKGNPYRASELLKQLKLQIDSPDYEWFMLKIEAEQACLSLRQGSLEDALEWLQKCGLAHTDEVSLNRIVEHLTLARVLAACGRMDEALDLLERLNHLLSKGDRLRDRIQVFIIQSVTLQRLGQRETALLQLETALHLAEPEGYIRSFVDEGAIMVELLSAYWKVQQKSRLRNASLVSSAYVKQLLQALHIPSEDGVSLNEILTKQETKVLRLIADGLSNKGIAHRLNITGETVKFHLKNVYRKLGVNNRFQALQIAKELMIHG</sequence>
<keyword evidence="6" id="KW-1185">Reference proteome</keyword>
<dbReference type="InterPro" id="IPR011990">
    <property type="entry name" value="TPR-like_helical_dom_sf"/>
</dbReference>
<evidence type="ECO:0000256" key="1">
    <source>
        <dbReference type="ARBA" id="ARBA00023015"/>
    </source>
</evidence>
<dbReference type="SUPFAM" id="SSF52540">
    <property type="entry name" value="P-loop containing nucleoside triphosphate hydrolases"/>
    <property type="match status" value="1"/>
</dbReference>
<dbReference type="EMBL" id="BMHE01000008">
    <property type="protein sequence ID" value="GFZ76068.1"/>
    <property type="molecule type" value="Genomic_DNA"/>
</dbReference>
<gene>
    <name evidence="5" type="ORF">GCM10008018_21990</name>
</gene>
<dbReference type="InterPro" id="IPR059106">
    <property type="entry name" value="WHD_MalT"/>
</dbReference>
<dbReference type="Pfam" id="PF17874">
    <property type="entry name" value="TPR_MalT"/>
    <property type="match status" value="1"/>
</dbReference>
<dbReference type="InterPro" id="IPR027417">
    <property type="entry name" value="P-loop_NTPase"/>
</dbReference>
<dbReference type="PANTHER" id="PTHR44688">
    <property type="entry name" value="DNA-BINDING TRANSCRIPTIONAL ACTIVATOR DEVR_DOSR"/>
    <property type="match status" value="1"/>
</dbReference>
<name>A0ABQ1EKK7_9BACL</name>
<dbReference type="CDD" id="cd06170">
    <property type="entry name" value="LuxR_C_like"/>
    <property type="match status" value="1"/>
</dbReference>
<dbReference type="InterPro" id="IPR016032">
    <property type="entry name" value="Sig_transdc_resp-reg_C-effctor"/>
</dbReference>
<feature type="domain" description="HTH luxR-type" evidence="4">
    <location>
        <begin position="784"/>
        <end position="849"/>
    </location>
</feature>
<dbReference type="RefSeq" id="WP_189011292.1">
    <property type="nucleotide sequence ID" value="NZ_BMHE01000008.1"/>
</dbReference>
<dbReference type="Pfam" id="PF00196">
    <property type="entry name" value="GerE"/>
    <property type="match status" value="1"/>
</dbReference>
<evidence type="ECO:0000256" key="2">
    <source>
        <dbReference type="ARBA" id="ARBA00023125"/>
    </source>
</evidence>
<proteinExistence type="predicted"/>
<evidence type="ECO:0000256" key="3">
    <source>
        <dbReference type="ARBA" id="ARBA00023163"/>
    </source>
</evidence>
<dbReference type="Gene3D" id="1.25.40.10">
    <property type="entry name" value="Tetratricopeptide repeat domain"/>
    <property type="match status" value="1"/>
</dbReference>
<dbReference type="SMART" id="SM00421">
    <property type="entry name" value="HTH_LUXR"/>
    <property type="match status" value="1"/>
</dbReference>
<dbReference type="PROSITE" id="PS50043">
    <property type="entry name" value="HTH_LUXR_2"/>
    <property type="match status" value="1"/>
</dbReference>
<dbReference type="InterPro" id="IPR041617">
    <property type="entry name" value="TPR_MalT"/>
</dbReference>
<keyword evidence="2" id="KW-0238">DNA-binding</keyword>
<keyword evidence="3" id="KW-0804">Transcription</keyword>
<dbReference type="PANTHER" id="PTHR44688:SF16">
    <property type="entry name" value="DNA-BINDING TRANSCRIPTIONAL ACTIVATOR DEVR_DOSR"/>
    <property type="match status" value="1"/>
</dbReference>
<dbReference type="PRINTS" id="PR00038">
    <property type="entry name" value="HTHLUXR"/>
</dbReference>
<dbReference type="SUPFAM" id="SSF48452">
    <property type="entry name" value="TPR-like"/>
    <property type="match status" value="1"/>
</dbReference>
<dbReference type="Proteomes" id="UP000615455">
    <property type="component" value="Unassembled WGS sequence"/>
</dbReference>
<dbReference type="SUPFAM" id="SSF46894">
    <property type="entry name" value="C-terminal effector domain of the bipartite response regulators"/>
    <property type="match status" value="1"/>
</dbReference>
<dbReference type="InterPro" id="IPR000792">
    <property type="entry name" value="Tscrpt_reg_LuxR_C"/>
</dbReference>
<evidence type="ECO:0000313" key="6">
    <source>
        <dbReference type="Proteomes" id="UP000615455"/>
    </source>
</evidence>
<protein>
    <recommendedName>
        <fullName evidence="4">HTH luxR-type domain-containing protein</fullName>
    </recommendedName>
</protein>
<dbReference type="Pfam" id="PF25873">
    <property type="entry name" value="WHD_MalT"/>
    <property type="match status" value="1"/>
</dbReference>